<accession>A0ABU0D762</accession>
<comment type="caution">
    <text evidence="1">The sequence shown here is derived from an EMBL/GenBank/DDBJ whole genome shotgun (WGS) entry which is preliminary data.</text>
</comment>
<name>A0ABU0D762_9BACI</name>
<dbReference type="RefSeq" id="WP_244682520.1">
    <property type="nucleotide sequence ID" value="NZ_JALIRM010000011.1"/>
</dbReference>
<organism evidence="1 2">
    <name type="scientific">Lederbergia wuyishanensis</name>
    <dbReference type="NCBI Taxonomy" id="1347903"/>
    <lineage>
        <taxon>Bacteria</taxon>
        <taxon>Bacillati</taxon>
        <taxon>Bacillota</taxon>
        <taxon>Bacilli</taxon>
        <taxon>Bacillales</taxon>
        <taxon>Bacillaceae</taxon>
        <taxon>Lederbergia</taxon>
    </lineage>
</organism>
<dbReference type="Pfam" id="PF06356">
    <property type="entry name" value="DUF1064"/>
    <property type="match status" value="1"/>
</dbReference>
<reference evidence="1 2" key="1">
    <citation type="submission" date="2023-07" db="EMBL/GenBank/DDBJ databases">
        <title>Genomic Encyclopedia of Type Strains, Phase IV (KMG-IV): sequencing the most valuable type-strain genomes for metagenomic binning, comparative biology and taxonomic classification.</title>
        <authorList>
            <person name="Goeker M."/>
        </authorList>
    </citation>
    <scope>NUCLEOTIDE SEQUENCE [LARGE SCALE GENOMIC DNA]</scope>
    <source>
        <strain evidence="1 2">DSM 27848</strain>
    </source>
</reference>
<evidence type="ECO:0008006" key="3">
    <source>
        <dbReference type="Google" id="ProtNLM"/>
    </source>
</evidence>
<evidence type="ECO:0000313" key="2">
    <source>
        <dbReference type="Proteomes" id="UP001232343"/>
    </source>
</evidence>
<proteinExistence type="predicted"/>
<keyword evidence="2" id="KW-1185">Reference proteome</keyword>
<evidence type="ECO:0000313" key="1">
    <source>
        <dbReference type="EMBL" id="MDQ0344251.1"/>
    </source>
</evidence>
<dbReference type="EMBL" id="JAUSUO010000008">
    <property type="protein sequence ID" value="MDQ0344251.1"/>
    <property type="molecule type" value="Genomic_DNA"/>
</dbReference>
<dbReference type="InterPro" id="IPR009414">
    <property type="entry name" value="DUF1064"/>
</dbReference>
<sequence length="135" mass="16193">MGQRMTIEQYRKVSRSRKSKYGNRKVELDGIVFDSIAESKYYQQLKWLEANKQILFFRNQPRYRLQDGFEKNGKSHRAIDYIADFEIHHLDGSIEVIDVKGALTDVFRLKQKLFEKKYPHKLTLVKYENGRFEEL</sequence>
<gene>
    <name evidence="1" type="ORF">J2S14_003092</name>
</gene>
<dbReference type="Proteomes" id="UP001232343">
    <property type="component" value="Unassembled WGS sequence"/>
</dbReference>
<protein>
    <recommendedName>
        <fullName evidence="3">DUF1064 domain-containing protein</fullName>
    </recommendedName>
</protein>